<reference evidence="2 3" key="1">
    <citation type="submission" date="2020-05" db="EMBL/GenBank/DDBJ databases">
        <title>Mucilaginibacter mali sp. nov.</title>
        <authorList>
            <person name="Kim H.S."/>
            <person name="Lee K.C."/>
            <person name="Suh M.K."/>
            <person name="Kim J.-S."/>
            <person name="Han K.-I."/>
            <person name="Eom M.K."/>
            <person name="Shin Y.K."/>
            <person name="Lee J.-S."/>
        </authorList>
    </citation>
    <scope>NUCLEOTIDE SEQUENCE [LARGE SCALE GENOMIC DNA]</scope>
    <source>
        <strain evidence="2 3">G2-14</strain>
    </source>
</reference>
<dbReference type="AlphaFoldDB" id="A0A7D4UGX1"/>
<dbReference type="KEGG" id="mmab:HQ865_22510"/>
<evidence type="ECO:0000256" key="1">
    <source>
        <dbReference type="SAM" id="Phobius"/>
    </source>
</evidence>
<accession>A0A7D4UGX1</accession>
<organism evidence="2 3">
    <name type="scientific">Mucilaginibacter mali</name>
    <dbReference type="NCBI Taxonomy" id="2740462"/>
    <lineage>
        <taxon>Bacteria</taxon>
        <taxon>Pseudomonadati</taxon>
        <taxon>Bacteroidota</taxon>
        <taxon>Sphingobacteriia</taxon>
        <taxon>Sphingobacteriales</taxon>
        <taxon>Sphingobacteriaceae</taxon>
        <taxon>Mucilaginibacter</taxon>
    </lineage>
</organism>
<dbReference type="EMBL" id="CP054139">
    <property type="protein sequence ID" value="QKJ32416.1"/>
    <property type="molecule type" value="Genomic_DNA"/>
</dbReference>
<sequence length="60" mass="6649">MDNKVKRTLVLLAISAVLFVISEFFHTSWTPWIRGASAGLALGGVFSVVLIFADELKRKK</sequence>
<keyword evidence="1" id="KW-0472">Membrane</keyword>
<dbReference type="Proteomes" id="UP000505355">
    <property type="component" value="Chromosome"/>
</dbReference>
<protein>
    <submittedName>
        <fullName evidence="2">Uncharacterized protein</fullName>
    </submittedName>
</protein>
<name>A0A7D4UGX1_9SPHI</name>
<evidence type="ECO:0000313" key="3">
    <source>
        <dbReference type="Proteomes" id="UP000505355"/>
    </source>
</evidence>
<gene>
    <name evidence="2" type="ORF">HQ865_22510</name>
</gene>
<proteinExistence type="predicted"/>
<keyword evidence="3" id="KW-1185">Reference proteome</keyword>
<keyword evidence="1" id="KW-1133">Transmembrane helix</keyword>
<feature type="transmembrane region" description="Helical" evidence="1">
    <location>
        <begin position="32"/>
        <end position="53"/>
    </location>
</feature>
<keyword evidence="1" id="KW-0812">Transmembrane</keyword>
<evidence type="ECO:0000313" key="2">
    <source>
        <dbReference type="EMBL" id="QKJ32416.1"/>
    </source>
</evidence>
<dbReference type="RefSeq" id="WP_173417066.1">
    <property type="nucleotide sequence ID" value="NZ_CP054139.1"/>
</dbReference>